<feature type="region of interest" description="Disordered" evidence="1">
    <location>
        <begin position="137"/>
        <end position="196"/>
    </location>
</feature>
<organism evidence="2 3">
    <name type="scientific">Barrientosiimonas endolithica</name>
    <dbReference type="NCBI Taxonomy" id="1535208"/>
    <lineage>
        <taxon>Bacteria</taxon>
        <taxon>Bacillati</taxon>
        <taxon>Actinomycetota</taxon>
        <taxon>Actinomycetes</taxon>
        <taxon>Micrococcales</taxon>
        <taxon>Dermacoccaceae</taxon>
        <taxon>Barrientosiimonas</taxon>
    </lineage>
</organism>
<gene>
    <name evidence="2" type="ORF">GCM10025872_17860</name>
</gene>
<dbReference type="RefSeq" id="WP_289232881.1">
    <property type="nucleotide sequence ID" value="NZ_AP027735.1"/>
</dbReference>
<name>A0ABM8HB24_9MICO</name>
<evidence type="ECO:0000256" key="1">
    <source>
        <dbReference type="SAM" id="MobiDB-lite"/>
    </source>
</evidence>
<evidence type="ECO:0000313" key="2">
    <source>
        <dbReference type="EMBL" id="BDZ58129.1"/>
    </source>
</evidence>
<evidence type="ECO:0000313" key="3">
    <source>
        <dbReference type="Proteomes" id="UP001321421"/>
    </source>
</evidence>
<sequence>MVDDPSIPVPVVATEVRVLEGPNLYFTRPAIKVSLRLPGYLAADEPAMQALAGELRLPRSAPGPAGTASRQRFVVRLVERVVRRLAAAAGTVRLGVRVRPGGAADEIVVALPWRSRERGQAMGRRSRRCCSASWRRRRGIPPGSRPWRRPSMRPPPASGPCRRVRGCGRPRPRCPWWPSPGPTARRRRPGSWPTWA</sequence>
<proteinExistence type="predicted"/>
<protein>
    <submittedName>
        <fullName evidence="2">Uncharacterized protein</fullName>
    </submittedName>
</protein>
<dbReference type="Proteomes" id="UP001321421">
    <property type="component" value="Chromosome"/>
</dbReference>
<keyword evidence="3" id="KW-1185">Reference proteome</keyword>
<dbReference type="EMBL" id="AP027735">
    <property type="protein sequence ID" value="BDZ58129.1"/>
    <property type="molecule type" value="Genomic_DNA"/>
</dbReference>
<feature type="compositionally biased region" description="Basic residues" evidence="1">
    <location>
        <begin position="162"/>
        <end position="172"/>
    </location>
</feature>
<reference evidence="3" key="1">
    <citation type="journal article" date="2019" name="Int. J. Syst. Evol. Microbiol.">
        <title>The Global Catalogue of Microorganisms (GCM) 10K type strain sequencing project: providing services to taxonomists for standard genome sequencing and annotation.</title>
        <authorList>
            <consortium name="The Broad Institute Genomics Platform"/>
            <consortium name="The Broad Institute Genome Sequencing Center for Infectious Disease"/>
            <person name="Wu L."/>
            <person name="Ma J."/>
        </authorList>
    </citation>
    <scope>NUCLEOTIDE SEQUENCE [LARGE SCALE GENOMIC DNA]</scope>
    <source>
        <strain evidence="3">NBRC 110608</strain>
    </source>
</reference>
<accession>A0ABM8HB24</accession>